<feature type="compositionally biased region" description="Low complexity" evidence="2">
    <location>
        <begin position="1"/>
        <end position="15"/>
    </location>
</feature>
<evidence type="ECO:0000259" key="3">
    <source>
        <dbReference type="PROSITE" id="PS50157"/>
    </source>
</evidence>
<feature type="region of interest" description="Disordered" evidence="2">
    <location>
        <begin position="245"/>
        <end position="292"/>
    </location>
</feature>
<dbReference type="SMART" id="SM00355">
    <property type="entry name" value="ZnF_C2H2"/>
    <property type="match status" value="1"/>
</dbReference>
<reference evidence="4" key="1">
    <citation type="submission" date="2022-07" db="EMBL/GenBank/DDBJ databases">
        <authorList>
            <person name="Trinca V."/>
            <person name="Uliana J.V.C."/>
            <person name="Torres T.T."/>
            <person name="Ward R.J."/>
            <person name="Monesi N."/>
        </authorList>
    </citation>
    <scope>NUCLEOTIDE SEQUENCE</scope>
    <source>
        <strain evidence="4">HSMRA1968</strain>
        <tissue evidence="4">Whole embryos</tissue>
    </source>
</reference>
<feature type="region of interest" description="Disordered" evidence="2">
    <location>
        <begin position="313"/>
        <end position="349"/>
    </location>
</feature>
<sequence length="481" mass="53263">FFNMSSPSPQQSVKPPSRKQRKTSPQPSTSSAFVRKALGKKVVSTSQPRRTVTKRPIEPHRFDSLDDFVDNEKTRQFKLHQLATSKSEILSNSLHKEVPEKNKNKRTLSSTSEDSIDVSSKSKSLKSNGNQSIASTSSAIVDGNQSVASASIAISKLSLGVPPPQQSVKPPSRKQRKTSPQPSTSSAFVRKALGKKVVSPSQPRRTVTKRPIEPHRFDSLDDFVDNEKTRQFKLHQLATSKSEILSNSLHKEVPEKNKNKRTLSSTSEDSIDVSSKSKSLKSNGNQSIASTSSAIVDRNQSVASTSIAISKLSLGVPPPQQSVKPPSRKQRKASPQPSTSSAAVKESLVGKRKALPQSAESGGCQAIIRLTDVDVSFLGNKFKKQQKRFVCPFEGCRADFSSFLNLKNHFRKEHGQHDLQKPVDSETNNWRKIQNANSRYDMSTVKLKLRSLLVDGVKDREIEQWTWRSTGKLGNLYLLKI</sequence>
<feature type="compositionally biased region" description="Basic and acidic residues" evidence="2">
    <location>
        <begin position="55"/>
        <end position="67"/>
    </location>
</feature>
<evidence type="ECO:0000313" key="4">
    <source>
        <dbReference type="EMBL" id="KAJ6637550.1"/>
    </source>
</evidence>
<dbReference type="InterPro" id="IPR013087">
    <property type="entry name" value="Znf_C2H2_type"/>
</dbReference>
<feature type="compositionally biased region" description="Polar residues" evidence="2">
    <location>
        <begin position="84"/>
        <end position="93"/>
    </location>
</feature>
<dbReference type="EMBL" id="WJQU01000003">
    <property type="protein sequence ID" value="KAJ6637550.1"/>
    <property type="molecule type" value="Genomic_DNA"/>
</dbReference>
<comment type="caution">
    <text evidence="4">The sequence shown here is derived from an EMBL/GenBank/DDBJ whole genome shotgun (WGS) entry which is preliminary data.</text>
</comment>
<dbReference type="Gene3D" id="3.30.160.60">
    <property type="entry name" value="Classic Zinc Finger"/>
    <property type="match status" value="1"/>
</dbReference>
<feature type="region of interest" description="Disordered" evidence="2">
    <location>
        <begin position="1"/>
        <end position="67"/>
    </location>
</feature>
<feature type="region of interest" description="Disordered" evidence="2">
    <location>
        <begin position="157"/>
        <end position="219"/>
    </location>
</feature>
<feature type="non-terminal residue" evidence="4">
    <location>
        <position position="481"/>
    </location>
</feature>
<feature type="compositionally biased region" description="Polar residues" evidence="2">
    <location>
        <begin position="283"/>
        <end position="292"/>
    </location>
</feature>
<feature type="compositionally biased region" description="Polar residues" evidence="2">
    <location>
        <begin position="178"/>
        <end position="187"/>
    </location>
</feature>
<keyword evidence="1" id="KW-0862">Zinc</keyword>
<feature type="compositionally biased region" description="Polar residues" evidence="2">
    <location>
        <begin position="128"/>
        <end position="141"/>
    </location>
</feature>
<dbReference type="PROSITE" id="PS00028">
    <property type="entry name" value="ZINC_FINGER_C2H2_1"/>
    <property type="match status" value="1"/>
</dbReference>
<gene>
    <name evidence="4" type="ORF">Bhyg_10281</name>
</gene>
<feature type="compositionally biased region" description="Low complexity" evidence="2">
    <location>
        <begin position="264"/>
        <end position="282"/>
    </location>
</feature>
<keyword evidence="5" id="KW-1185">Reference proteome</keyword>
<keyword evidence="1" id="KW-0479">Metal-binding</keyword>
<accession>A0A9Q0MUU3</accession>
<dbReference type="AlphaFoldDB" id="A0A9Q0MUU3"/>
<dbReference type="PROSITE" id="PS50157">
    <property type="entry name" value="ZINC_FINGER_C2H2_2"/>
    <property type="match status" value="1"/>
</dbReference>
<feature type="compositionally biased region" description="Basic and acidic residues" evidence="2">
    <location>
        <begin position="210"/>
        <end position="219"/>
    </location>
</feature>
<name>A0A9Q0MUU3_9DIPT</name>
<feature type="compositionally biased region" description="Polar residues" evidence="2">
    <location>
        <begin position="23"/>
        <end position="32"/>
    </location>
</feature>
<protein>
    <recommendedName>
        <fullName evidence="3">C2H2-type domain-containing protein</fullName>
    </recommendedName>
</protein>
<feature type="region of interest" description="Disordered" evidence="2">
    <location>
        <begin position="84"/>
        <end position="141"/>
    </location>
</feature>
<organism evidence="4 5">
    <name type="scientific">Pseudolycoriella hygida</name>
    <dbReference type="NCBI Taxonomy" id="35572"/>
    <lineage>
        <taxon>Eukaryota</taxon>
        <taxon>Metazoa</taxon>
        <taxon>Ecdysozoa</taxon>
        <taxon>Arthropoda</taxon>
        <taxon>Hexapoda</taxon>
        <taxon>Insecta</taxon>
        <taxon>Pterygota</taxon>
        <taxon>Neoptera</taxon>
        <taxon>Endopterygota</taxon>
        <taxon>Diptera</taxon>
        <taxon>Nematocera</taxon>
        <taxon>Sciaroidea</taxon>
        <taxon>Sciaridae</taxon>
        <taxon>Pseudolycoriella</taxon>
    </lineage>
</organism>
<evidence type="ECO:0000256" key="2">
    <source>
        <dbReference type="SAM" id="MobiDB-lite"/>
    </source>
</evidence>
<feature type="compositionally biased region" description="Low complexity" evidence="2">
    <location>
        <begin position="109"/>
        <end position="127"/>
    </location>
</feature>
<dbReference type="GO" id="GO:0008270">
    <property type="term" value="F:zinc ion binding"/>
    <property type="evidence" value="ECO:0007669"/>
    <property type="project" value="UniProtKB-KW"/>
</dbReference>
<feature type="domain" description="C2H2-type" evidence="3">
    <location>
        <begin position="389"/>
        <end position="422"/>
    </location>
</feature>
<feature type="compositionally biased region" description="Polar residues" evidence="2">
    <location>
        <begin position="333"/>
        <end position="342"/>
    </location>
</feature>
<evidence type="ECO:0000256" key="1">
    <source>
        <dbReference type="PROSITE-ProRule" id="PRU00042"/>
    </source>
</evidence>
<proteinExistence type="predicted"/>
<dbReference type="Proteomes" id="UP001151699">
    <property type="component" value="Chromosome X"/>
</dbReference>
<keyword evidence="1" id="KW-0863">Zinc-finger</keyword>
<evidence type="ECO:0000313" key="5">
    <source>
        <dbReference type="Proteomes" id="UP001151699"/>
    </source>
</evidence>